<organism evidence="2 3">
    <name type="scientific">Wuchereria bancrofti</name>
    <dbReference type="NCBI Taxonomy" id="6293"/>
    <lineage>
        <taxon>Eukaryota</taxon>
        <taxon>Metazoa</taxon>
        <taxon>Ecdysozoa</taxon>
        <taxon>Nematoda</taxon>
        <taxon>Chromadorea</taxon>
        <taxon>Rhabditida</taxon>
        <taxon>Spirurina</taxon>
        <taxon>Spiruromorpha</taxon>
        <taxon>Filarioidea</taxon>
        <taxon>Onchocercidae</taxon>
        <taxon>Wuchereria</taxon>
    </lineage>
</organism>
<evidence type="ECO:0000313" key="3">
    <source>
        <dbReference type="WBParaSite" id="mrna-Wban_06045"/>
    </source>
</evidence>
<evidence type="ECO:0000256" key="1">
    <source>
        <dbReference type="SAM" id="Phobius"/>
    </source>
</evidence>
<feature type="transmembrane region" description="Helical" evidence="1">
    <location>
        <begin position="6"/>
        <end position="26"/>
    </location>
</feature>
<dbReference type="WBParaSite" id="mrna-Wban_06045">
    <property type="protein sequence ID" value="mrna-Wban_06045"/>
    <property type="gene ID" value="Wban_06045"/>
</dbReference>
<reference evidence="2" key="1">
    <citation type="submission" date="2015-03" db="EMBL/GenBank/DDBJ databases">
        <title>Wuchereria bancrofti Genome Sequencing Papua New Guinea Strain.</title>
        <authorList>
            <person name="Small S.T."/>
            <person name="Serre D."/>
            <person name="Zimmerman P.A."/>
        </authorList>
    </citation>
    <scope>NUCLEOTIDE SEQUENCE [LARGE SCALE GENOMIC DNA]</scope>
    <source>
        <strain evidence="2">pt0022</strain>
    </source>
</reference>
<keyword evidence="1" id="KW-0812">Transmembrane</keyword>
<protein>
    <submittedName>
        <fullName evidence="3">Uncharacterized protein</fullName>
    </submittedName>
</protein>
<keyword evidence="1" id="KW-0472">Membrane</keyword>
<evidence type="ECO:0000313" key="2">
    <source>
        <dbReference type="Proteomes" id="UP000093561"/>
    </source>
</evidence>
<keyword evidence="1" id="KW-1133">Transmembrane helix</keyword>
<sequence length="38" mass="4626">MSLLSLIFNNFIFAYIKFLIILHFFFQDIAKIIKVYCH</sequence>
<reference evidence="3" key="3">
    <citation type="submission" date="2024-02" db="UniProtKB">
        <authorList>
            <consortium name="WormBaseParasite"/>
        </authorList>
    </citation>
    <scope>IDENTIFICATION</scope>
    <source>
        <strain evidence="3">pt0022</strain>
    </source>
</reference>
<name>A0AAF5PVG9_WUCBA</name>
<reference evidence="2" key="2">
    <citation type="journal article" date="2016" name="Mol. Ecol.">
        <title>Population genomics of the filarial nematode parasite Wuchereria bancrofti from mosquitoes.</title>
        <authorList>
            <person name="Small S.T."/>
            <person name="Reimer L.J."/>
            <person name="Tisch D.J."/>
            <person name="King C.L."/>
            <person name="Christensen B.M."/>
            <person name="Siba P.M."/>
            <person name="Kazura J.W."/>
            <person name="Serre D."/>
            <person name="Zimmerman P.A."/>
        </authorList>
    </citation>
    <scope>NUCLEOTIDE SEQUENCE</scope>
    <source>
        <strain evidence="2">pt0022</strain>
    </source>
</reference>
<accession>A0AAF5PVG9</accession>
<dbReference type="AlphaFoldDB" id="A0AAF5PVG9"/>
<proteinExistence type="predicted"/>
<dbReference type="Proteomes" id="UP000093561">
    <property type="component" value="Unassembled WGS sequence"/>
</dbReference>